<feature type="compositionally biased region" description="Polar residues" evidence="1">
    <location>
        <begin position="344"/>
        <end position="354"/>
    </location>
</feature>
<keyword evidence="2" id="KW-0472">Membrane</keyword>
<dbReference type="RefSeq" id="WP_160202957.1">
    <property type="nucleotide sequence ID" value="NZ_QXWK01000031.1"/>
</dbReference>
<accession>A0A845QKP5</accession>
<feature type="transmembrane region" description="Helical" evidence="2">
    <location>
        <begin position="154"/>
        <end position="174"/>
    </location>
</feature>
<dbReference type="AlphaFoldDB" id="A0A845QKP5"/>
<sequence>MDLSKIFLKDACPTPVGGQAVMEGIMMKGLSRTAVAVRLPDGRIHMKTEPNKKMGKWTKIPIIRGVVAFVMSLVQGTGILMYSADVLEASWSSEENAEEDKMEAWLNRHFGEKGAWNLMIYLSVILALAMTIGLFILLPTVVTNLLQPIIDSDFAFNLIEGIMRIGIFVIYLGLISQMKDIKTVFQYHGAEHKCIHCFENNLELTPANAQQFYTLHPRCGTSFLLFVMVISFVLHLFLGWPDLVLRIVSRLLLVPVVAGLSYELLKWAGRSDSWVVKILSLPGLYLQKLTTKNPSDDQLEVAICAMKAVMVPEDTPYFEGICDLEGNLIQEHKIERKSKEDAKQGQQESADAQG</sequence>
<feature type="region of interest" description="Disordered" evidence="1">
    <location>
        <begin position="335"/>
        <end position="354"/>
    </location>
</feature>
<evidence type="ECO:0000256" key="1">
    <source>
        <dbReference type="SAM" id="MobiDB-lite"/>
    </source>
</evidence>
<keyword evidence="4" id="KW-1185">Reference proteome</keyword>
<dbReference type="Pfam" id="PF07136">
    <property type="entry name" value="DUF1385"/>
    <property type="match status" value="1"/>
</dbReference>
<feature type="transmembrane region" description="Helical" evidence="2">
    <location>
        <begin position="118"/>
        <end position="142"/>
    </location>
</feature>
<proteinExistence type="predicted"/>
<dbReference type="EMBL" id="QXWK01000031">
    <property type="protein sequence ID" value="NBH62670.1"/>
    <property type="molecule type" value="Genomic_DNA"/>
</dbReference>
<feature type="transmembrane region" description="Helical" evidence="2">
    <location>
        <begin position="62"/>
        <end position="82"/>
    </location>
</feature>
<dbReference type="InterPro" id="IPR010787">
    <property type="entry name" value="DUF1385"/>
</dbReference>
<feature type="transmembrane region" description="Helical" evidence="2">
    <location>
        <begin position="223"/>
        <end position="241"/>
    </location>
</feature>
<organism evidence="3 4">
    <name type="scientific">Anaerotruncus colihominis</name>
    <dbReference type="NCBI Taxonomy" id="169435"/>
    <lineage>
        <taxon>Bacteria</taxon>
        <taxon>Bacillati</taxon>
        <taxon>Bacillota</taxon>
        <taxon>Clostridia</taxon>
        <taxon>Eubacteriales</taxon>
        <taxon>Oscillospiraceae</taxon>
        <taxon>Anaerotruncus</taxon>
    </lineage>
</organism>
<keyword evidence="2" id="KW-1133">Transmembrane helix</keyword>
<reference evidence="3 4" key="1">
    <citation type="submission" date="2018-08" db="EMBL/GenBank/DDBJ databases">
        <title>Murine metabolic-syndrome-specific gut microbial biobank.</title>
        <authorList>
            <person name="Liu C."/>
        </authorList>
    </citation>
    <scope>NUCLEOTIDE SEQUENCE [LARGE SCALE GENOMIC DNA]</scope>
    <source>
        <strain evidence="3 4">28</strain>
    </source>
</reference>
<gene>
    <name evidence="3" type="ORF">D0435_13525</name>
</gene>
<dbReference type="PANTHER" id="PTHR42867:SF1">
    <property type="entry name" value="MEMBRANE PROTEIN-RELATED"/>
    <property type="match status" value="1"/>
</dbReference>
<evidence type="ECO:0000313" key="4">
    <source>
        <dbReference type="Proteomes" id="UP000446866"/>
    </source>
</evidence>
<protein>
    <submittedName>
        <fullName evidence="3">DUF1385 domain-containing protein</fullName>
    </submittedName>
</protein>
<keyword evidence="2" id="KW-0812">Transmembrane</keyword>
<dbReference type="PANTHER" id="PTHR42867">
    <property type="entry name" value="MEMBRANE PROTEIN-RELATED"/>
    <property type="match status" value="1"/>
</dbReference>
<comment type="caution">
    <text evidence="3">The sequence shown here is derived from an EMBL/GenBank/DDBJ whole genome shotgun (WGS) entry which is preliminary data.</text>
</comment>
<dbReference type="Proteomes" id="UP000446866">
    <property type="component" value="Unassembled WGS sequence"/>
</dbReference>
<evidence type="ECO:0000256" key="2">
    <source>
        <dbReference type="SAM" id="Phobius"/>
    </source>
</evidence>
<evidence type="ECO:0000313" key="3">
    <source>
        <dbReference type="EMBL" id="NBH62670.1"/>
    </source>
</evidence>
<name>A0A845QKP5_9FIRM</name>